<evidence type="ECO:0000256" key="1">
    <source>
        <dbReference type="SAM" id="MobiDB-lite"/>
    </source>
</evidence>
<feature type="compositionally biased region" description="Low complexity" evidence="1">
    <location>
        <begin position="86"/>
        <end position="116"/>
    </location>
</feature>
<dbReference type="PANTHER" id="PTHR18901">
    <property type="entry name" value="2-DEOXYGLUCOSE-6-PHOSPHATE PHOSPHATASE 2"/>
    <property type="match status" value="1"/>
</dbReference>
<dbReference type="Proteomes" id="UP000614410">
    <property type="component" value="Unassembled WGS sequence"/>
</dbReference>
<dbReference type="AlphaFoldDB" id="A0A934NIY4"/>
<comment type="caution">
    <text evidence="2">The sequence shown here is derived from an EMBL/GenBank/DDBJ whole genome shotgun (WGS) entry which is preliminary data.</text>
</comment>
<dbReference type="PANTHER" id="PTHR18901:SF38">
    <property type="entry name" value="PSEUDOURIDINE-5'-PHOSPHATASE"/>
    <property type="match status" value="1"/>
</dbReference>
<protein>
    <submittedName>
        <fullName evidence="2">HAD hydrolase-like protein</fullName>
    </submittedName>
</protein>
<dbReference type="Gene3D" id="3.40.50.1000">
    <property type="entry name" value="HAD superfamily/HAD-like"/>
    <property type="match status" value="1"/>
</dbReference>
<dbReference type="Pfam" id="PF13419">
    <property type="entry name" value="HAD_2"/>
    <property type="match status" value="1"/>
</dbReference>
<proteinExistence type="predicted"/>
<keyword evidence="2" id="KW-0378">Hydrolase</keyword>
<feature type="region of interest" description="Disordered" evidence="1">
    <location>
        <begin position="86"/>
        <end position="166"/>
    </location>
</feature>
<name>A0A934NIY4_9BACT</name>
<dbReference type="EMBL" id="JAEKNN010000022">
    <property type="protein sequence ID" value="MBJ7608634.1"/>
    <property type="molecule type" value="Genomic_DNA"/>
</dbReference>
<feature type="compositionally biased region" description="Polar residues" evidence="1">
    <location>
        <begin position="133"/>
        <end position="150"/>
    </location>
</feature>
<evidence type="ECO:0000313" key="2">
    <source>
        <dbReference type="EMBL" id="MBJ7608634.1"/>
    </source>
</evidence>
<dbReference type="SUPFAM" id="SSF56784">
    <property type="entry name" value="HAD-like"/>
    <property type="match status" value="1"/>
</dbReference>
<reference evidence="2 3" key="1">
    <citation type="submission" date="2020-10" db="EMBL/GenBank/DDBJ databases">
        <title>Ca. Dormibacterota MAGs.</title>
        <authorList>
            <person name="Montgomery K."/>
        </authorList>
    </citation>
    <scope>NUCLEOTIDE SEQUENCE [LARGE SCALE GENOMIC DNA]</scope>
    <source>
        <strain evidence="2">Mitchell_Peninsula_5</strain>
    </source>
</reference>
<organism evidence="2 3">
    <name type="scientific">Candidatus Amunia macphersoniae</name>
    <dbReference type="NCBI Taxonomy" id="3127014"/>
    <lineage>
        <taxon>Bacteria</taxon>
        <taxon>Bacillati</taxon>
        <taxon>Candidatus Dormiibacterota</taxon>
        <taxon>Candidatus Dormibacteria</taxon>
        <taxon>Candidatus Aeolococcales</taxon>
        <taxon>Candidatus Aeolococcaceae</taxon>
        <taxon>Candidatus Amunia</taxon>
    </lineage>
</organism>
<accession>A0A934NIY4</accession>
<dbReference type="InterPro" id="IPR036412">
    <property type="entry name" value="HAD-like_sf"/>
</dbReference>
<sequence length="194" mass="20705">MDEAHSRHFKHFLPETPALSGAADLLAELHRRDVTMAVATSSTPDDLRVALSTLETASLIDHVITSDDVGNSKPAPDLAVVALRVSGSDPAPPSSSATPVGTSRRRVAPASRVSASAREDGPWPSSAPPERWTCTTTVRPCSGRSTTATSAAVCARSPPDRSRPLRGTDLLAARHLTRFATTRTRWRVPWSAPR</sequence>
<dbReference type="GO" id="GO:0016791">
    <property type="term" value="F:phosphatase activity"/>
    <property type="evidence" value="ECO:0007669"/>
    <property type="project" value="TreeGrafter"/>
</dbReference>
<dbReference type="InterPro" id="IPR023214">
    <property type="entry name" value="HAD_sf"/>
</dbReference>
<gene>
    <name evidence="2" type="ORF">JF887_04280</name>
</gene>
<evidence type="ECO:0000313" key="3">
    <source>
        <dbReference type="Proteomes" id="UP000614410"/>
    </source>
</evidence>
<dbReference type="InterPro" id="IPR041492">
    <property type="entry name" value="HAD_2"/>
</dbReference>